<keyword evidence="4" id="KW-1185">Reference proteome</keyword>
<dbReference type="InterPro" id="IPR038375">
    <property type="entry name" value="NDUFAF7_sf"/>
</dbReference>
<evidence type="ECO:0000256" key="1">
    <source>
        <dbReference type="ARBA" id="ARBA00022603"/>
    </source>
</evidence>
<dbReference type="GO" id="GO:0008168">
    <property type="term" value="F:methyltransferase activity"/>
    <property type="evidence" value="ECO:0007669"/>
    <property type="project" value="UniProtKB-KW"/>
</dbReference>
<accession>A0ABZ0RH64</accession>
<name>A0ABZ0RH64_9BACT</name>
<dbReference type="PANTHER" id="PTHR12049">
    <property type="entry name" value="PROTEIN ARGININE METHYLTRANSFERASE NDUFAF7, MITOCHONDRIAL"/>
    <property type="match status" value="1"/>
</dbReference>
<reference evidence="3 4" key="1">
    <citation type="submission" date="2023-11" db="EMBL/GenBank/DDBJ databases">
        <title>Coraliomargarita sp. nov., isolated from marine algae.</title>
        <authorList>
            <person name="Lee J.K."/>
            <person name="Baek J.H."/>
            <person name="Kim J.M."/>
            <person name="Choi D.G."/>
            <person name="Jeon C.O."/>
        </authorList>
    </citation>
    <scope>NUCLEOTIDE SEQUENCE [LARGE SCALE GENOMIC DNA]</scope>
    <source>
        <strain evidence="3 4">J2-16</strain>
    </source>
</reference>
<evidence type="ECO:0000313" key="3">
    <source>
        <dbReference type="EMBL" id="WPJ94887.1"/>
    </source>
</evidence>
<dbReference type="RefSeq" id="WP_319831795.1">
    <property type="nucleotide sequence ID" value="NZ_CP138858.1"/>
</dbReference>
<keyword evidence="2 3" id="KW-0808">Transferase</keyword>
<sequence>MKKAQTTVEDILRTRCQSAPISYRDYIEIALYSEDYGYYTQLAQRVGRSPQHDFYTAESLGRVFATLVSTAAADLLPAGTAAESTFVEIAAEPGCSLLSQLAQHPFRAERVIRQGEAIQIEGQAVIFANEWLDALPFHRLIFRNGAWRERGVGLDSDGTLVEVLLDQLTPAVAAVAQRLPTHIEDGYELDLPLEAESALAALLAQDWKGLLLFFDYGRTWTALLQDHPSGTARTYKQHAQGNDLLETPGACNITCDINWTPLVAQMKAAGLQSVALESQESFLVKRAQRAAEAIVSGSAGSFSHDRQTLMELIHPANMGQRFQVLWGLRVD</sequence>
<dbReference type="Proteomes" id="UP001324993">
    <property type="component" value="Chromosome"/>
</dbReference>
<dbReference type="PANTHER" id="PTHR12049:SF7">
    <property type="entry name" value="PROTEIN ARGININE METHYLTRANSFERASE NDUFAF7, MITOCHONDRIAL"/>
    <property type="match status" value="1"/>
</dbReference>
<keyword evidence="1 3" id="KW-0489">Methyltransferase</keyword>
<evidence type="ECO:0000313" key="4">
    <source>
        <dbReference type="Proteomes" id="UP001324993"/>
    </source>
</evidence>
<organism evidence="3 4">
    <name type="scientific">Coraliomargarita algicola</name>
    <dbReference type="NCBI Taxonomy" id="3092156"/>
    <lineage>
        <taxon>Bacteria</taxon>
        <taxon>Pseudomonadati</taxon>
        <taxon>Verrucomicrobiota</taxon>
        <taxon>Opitutia</taxon>
        <taxon>Puniceicoccales</taxon>
        <taxon>Coraliomargaritaceae</taxon>
        <taxon>Coraliomargarita</taxon>
    </lineage>
</organism>
<protein>
    <submittedName>
        <fullName evidence="3">SAM-dependent methyltransferase</fullName>
        <ecNumber evidence="3">2.1.1.-</ecNumber>
    </submittedName>
</protein>
<dbReference type="InterPro" id="IPR029063">
    <property type="entry name" value="SAM-dependent_MTases_sf"/>
</dbReference>
<dbReference type="SUPFAM" id="SSF53335">
    <property type="entry name" value="S-adenosyl-L-methionine-dependent methyltransferases"/>
    <property type="match status" value="1"/>
</dbReference>
<dbReference type="InterPro" id="IPR003788">
    <property type="entry name" value="NDUFAF7"/>
</dbReference>
<proteinExistence type="predicted"/>
<gene>
    <name evidence="3" type="ORF">SH580_15765</name>
</gene>
<dbReference type="EC" id="2.1.1.-" evidence="3"/>
<dbReference type="Pfam" id="PF02636">
    <property type="entry name" value="Methyltransf_28"/>
    <property type="match status" value="1"/>
</dbReference>
<dbReference type="EMBL" id="CP138858">
    <property type="protein sequence ID" value="WPJ94887.1"/>
    <property type="molecule type" value="Genomic_DNA"/>
</dbReference>
<dbReference type="Gene3D" id="3.40.50.12710">
    <property type="match status" value="2"/>
</dbReference>
<dbReference type="GO" id="GO:0032259">
    <property type="term" value="P:methylation"/>
    <property type="evidence" value="ECO:0007669"/>
    <property type="project" value="UniProtKB-KW"/>
</dbReference>
<evidence type="ECO:0000256" key="2">
    <source>
        <dbReference type="ARBA" id="ARBA00022679"/>
    </source>
</evidence>